<name>A0A455SD43_9CHLR</name>
<protein>
    <submittedName>
        <fullName evidence="1">Uncharacterized protein</fullName>
    </submittedName>
</protein>
<proteinExistence type="predicted"/>
<dbReference type="EMBL" id="AP019376">
    <property type="protein sequence ID" value="BBH85268.1"/>
    <property type="molecule type" value="Genomic_DNA"/>
</dbReference>
<reference evidence="1" key="1">
    <citation type="submission" date="2018-12" db="EMBL/GenBank/DDBJ databases">
        <title>Novel natural products biosynthetic potential of the class Ktedonobacteria.</title>
        <authorList>
            <person name="Zheng Y."/>
            <person name="Saitou A."/>
            <person name="Wang C.M."/>
            <person name="Toyoda A."/>
            <person name="Minakuchi Y."/>
            <person name="Sekiguchi Y."/>
            <person name="Ueda K."/>
            <person name="Takano H."/>
            <person name="Sakai Y."/>
            <person name="Yokota A."/>
            <person name="Yabe S."/>
        </authorList>
    </citation>
    <scope>NUCLEOTIDE SEQUENCE</scope>
    <source>
        <strain evidence="1">COM3</strain>
    </source>
</reference>
<evidence type="ECO:0000313" key="1">
    <source>
        <dbReference type="EMBL" id="BBH85268.1"/>
    </source>
</evidence>
<dbReference type="AlphaFoldDB" id="A0A455SD43"/>
<gene>
    <name evidence="1" type="ORF">KTC_00190</name>
</gene>
<accession>A0A455SD43</accession>
<sequence>MKTLWKEAGKTGRRFTGKEIYQLRALPGRQQVDFPVKQEDGKLAHHLTMKTSCE</sequence>
<organism evidence="1">
    <name type="scientific">Thermosporothrix sp. COM3</name>
    <dbReference type="NCBI Taxonomy" id="2490863"/>
    <lineage>
        <taxon>Bacteria</taxon>
        <taxon>Bacillati</taxon>
        <taxon>Chloroflexota</taxon>
        <taxon>Ktedonobacteria</taxon>
        <taxon>Ktedonobacterales</taxon>
        <taxon>Thermosporotrichaceae</taxon>
        <taxon>Thermosporothrix</taxon>
    </lineage>
</organism>